<feature type="domain" description="Heme haloperoxidase family profile" evidence="8">
    <location>
        <begin position="46"/>
        <end position="256"/>
    </location>
</feature>
<keyword evidence="5" id="KW-0560">Oxidoreductase</keyword>
<dbReference type="PROSITE" id="PS51405">
    <property type="entry name" value="HEME_HALOPEROXIDASE"/>
    <property type="match status" value="1"/>
</dbReference>
<dbReference type="PANTHER" id="PTHR33577:SF18">
    <property type="entry name" value="HEME HALOPEROXIDASE FAMILY PROFILE DOMAIN-CONTAINING PROTEIN"/>
    <property type="match status" value="1"/>
</dbReference>
<dbReference type="PANTHER" id="PTHR33577">
    <property type="entry name" value="STERIGMATOCYSTIN BIOSYNTHESIS PEROXIDASE STCC-RELATED"/>
    <property type="match status" value="1"/>
</dbReference>
<keyword evidence="4" id="KW-0479">Metal-binding</keyword>
<dbReference type="EMBL" id="MU157836">
    <property type="protein sequence ID" value="KAF9531052.1"/>
    <property type="molecule type" value="Genomic_DNA"/>
</dbReference>
<keyword evidence="3" id="KW-0349">Heme</keyword>
<dbReference type="OrthoDB" id="407298at2759"/>
<sequence length="290" mass="32128">MFIVQKIFQDLYVLSWDVALTVVNLLSPKRKIGHVTPAGHPGADGKWPEFVPPKDGDSRCSCPALNAMANHGILPHDGKNIKFTELGSLIRTTYNFAPSFCYFVPNYAANMLNRSYSKDSFDLVDLDLHNGIEHDASLTREDSALVPDQSKPHLPFVKELLSLASGKDAEGNPLLTPKDLSEYSTKRRVDARLSNPNFTLSKFHKMFGSSNSSTMLTIFGGRIKDLEAVLIDERLPDSWESRIVRPMGLTMMTFNKTVLAVEKGINEQKYEAKLKAAAQPETNVPEASSG</sequence>
<gene>
    <name evidence="9" type="primary">HTP3</name>
    <name evidence="9" type="ORF">CPB83DRAFT_786996</name>
</gene>
<keyword evidence="2 9" id="KW-0575">Peroxidase</keyword>
<evidence type="ECO:0000256" key="5">
    <source>
        <dbReference type="ARBA" id="ARBA00023002"/>
    </source>
</evidence>
<dbReference type="Pfam" id="PF01328">
    <property type="entry name" value="Peroxidase_2"/>
    <property type="match status" value="1"/>
</dbReference>
<evidence type="ECO:0000313" key="10">
    <source>
        <dbReference type="Proteomes" id="UP000807306"/>
    </source>
</evidence>
<evidence type="ECO:0000256" key="6">
    <source>
        <dbReference type="ARBA" id="ARBA00023004"/>
    </source>
</evidence>
<proteinExistence type="inferred from homology"/>
<evidence type="ECO:0000259" key="8">
    <source>
        <dbReference type="PROSITE" id="PS51405"/>
    </source>
</evidence>
<accession>A0A9P6EL35</accession>
<dbReference type="Gene3D" id="1.10.489.10">
    <property type="entry name" value="Chloroperoxidase-like"/>
    <property type="match status" value="1"/>
</dbReference>
<dbReference type="Proteomes" id="UP000807306">
    <property type="component" value="Unassembled WGS sequence"/>
</dbReference>
<comment type="similarity">
    <text evidence="7">Belongs to the chloroperoxidase family.</text>
</comment>
<name>A0A9P6EL35_9AGAR</name>
<comment type="caution">
    <text evidence="9">The sequence shown here is derived from an EMBL/GenBank/DDBJ whole genome shotgun (WGS) entry which is preliminary data.</text>
</comment>
<evidence type="ECO:0000256" key="2">
    <source>
        <dbReference type="ARBA" id="ARBA00022559"/>
    </source>
</evidence>
<dbReference type="InterPro" id="IPR036851">
    <property type="entry name" value="Chloroperoxidase-like_sf"/>
</dbReference>
<dbReference type="SUPFAM" id="SSF47571">
    <property type="entry name" value="Cloroperoxidase"/>
    <property type="match status" value="1"/>
</dbReference>
<evidence type="ECO:0000256" key="4">
    <source>
        <dbReference type="ARBA" id="ARBA00022723"/>
    </source>
</evidence>
<dbReference type="InterPro" id="IPR000028">
    <property type="entry name" value="Chloroperoxidase"/>
</dbReference>
<keyword evidence="10" id="KW-1185">Reference proteome</keyword>
<evidence type="ECO:0000256" key="7">
    <source>
        <dbReference type="ARBA" id="ARBA00025795"/>
    </source>
</evidence>
<evidence type="ECO:0000256" key="1">
    <source>
        <dbReference type="ARBA" id="ARBA00001970"/>
    </source>
</evidence>
<evidence type="ECO:0000256" key="3">
    <source>
        <dbReference type="ARBA" id="ARBA00022617"/>
    </source>
</evidence>
<protein>
    <submittedName>
        <fullName evidence="9">Heme-thiolate peroxidase</fullName>
    </submittedName>
</protein>
<dbReference type="GO" id="GO:0004601">
    <property type="term" value="F:peroxidase activity"/>
    <property type="evidence" value="ECO:0007669"/>
    <property type="project" value="UniProtKB-KW"/>
</dbReference>
<dbReference type="AlphaFoldDB" id="A0A9P6EL35"/>
<evidence type="ECO:0000313" key="9">
    <source>
        <dbReference type="EMBL" id="KAF9531052.1"/>
    </source>
</evidence>
<reference evidence="9" key="1">
    <citation type="submission" date="2020-11" db="EMBL/GenBank/DDBJ databases">
        <authorList>
            <consortium name="DOE Joint Genome Institute"/>
            <person name="Ahrendt S."/>
            <person name="Riley R."/>
            <person name="Andreopoulos W."/>
            <person name="Labutti K."/>
            <person name="Pangilinan J."/>
            <person name="Ruiz-Duenas F.J."/>
            <person name="Barrasa J.M."/>
            <person name="Sanchez-Garcia M."/>
            <person name="Camarero S."/>
            <person name="Miyauchi S."/>
            <person name="Serrano A."/>
            <person name="Linde D."/>
            <person name="Babiker R."/>
            <person name="Drula E."/>
            <person name="Ayuso-Fernandez I."/>
            <person name="Pacheco R."/>
            <person name="Padilla G."/>
            <person name="Ferreira P."/>
            <person name="Barriuso J."/>
            <person name="Kellner H."/>
            <person name="Castanera R."/>
            <person name="Alfaro M."/>
            <person name="Ramirez L."/>
            <person name="Pisabarro A.G."/>
            <person name="Kuo A."/>
            <person name="Tritt A."/>
            <person name="Lipzen A."/>
            <person name="He G."/>
            <person name="Yan M."/>
            <person name="Ng V."/>
            <person name="Cullen D."/>
            <person name="Martin F."/>
            <person name="Rosso M.-N."/>
            <person name="Henrissat B."/>
            <person name="Hibbett D."/>
            <person name="Martinez A.T."/>
            <person name="Grigoriev I.V."/>
        </authorList>
    </citation>
    <scope>NUCLEOTIDE SEQUENCE</scope>
    <source>
        <strain evidence="9">CBS 506.95</strain>
    </source>
</reference>
<keyword evidence="6" id="KW-0408">Iron</keyword>
<organism evidence="9 10">
    <name type="scientific">Crepidotus variabilis</name>
    <dbReference type="NCBI Taxonomy" id="179855"/>
    <lineage>
        <taxon>Eukaryota</taxon>
        <taxon>Fungi</taxon>
        <taxon>Dikarya</taxon>
        <taxon>Basidiomycota</taxon>
        <taxon>Agaricomycotina</taxon>
        <taxon>Agaricomycetes</taxon>
        <taxon>Agaricomycetidae</taxon>
        <taxon>Agaricales</taxon>
        <taxon>Agaricineae</taxon>
        <taxon>Crepidotaceae</taxon>
        <taxon>Crepidotus</taxon>
    </lineage>
</organism>
<dbReference type="GO" id="GO:0046872">
    <property type="term" value="F:metal ion binding"/>
    <property type="evidence" value="ECO:0007669"/>
    <property type="project" value="UniProtKB-KW"/>
</dbReference>
<comment type="cofactor">
    <cofactor evidence="1">
        <name>heme b</name>
        <dbReference type="ChEBI" id="CHEBI:60344"/>
    </cofactor>
</comment>